<dbReference type="Proteomes" id="UP001519460">
    <property type="component" value="Unassembled WGS sequence"/>
</dbReference>
<feature type="non-terminal residue" evidence="1">
    <location>
        <position position="130"/>
    </location>
</feature>
<name>A0ABD0K892_9CAEN</name>
<feature type="non-terminal residue" evidence="1">
    <location>
        <position position="1"/>
    </location>
</feature>
<comment type="caution">
    <text evidence="1">The sequence shown here is derived from an EMBL/GenBank/DDBJ whole genome shotgun (WGS) entry which is preliminary data.</text>
</comment>
<dbReference type="EMBL" id="JACVVK020000229">
    <property type="protein sequence ID" value="KAK7483290.1"/>
    <property type="molecule type" value="Genomic_DNA"/>
</dbReference>
<keyword evidence="2" id="KW-1185">Reference proteome</keyword>
<organism evidence="1 2">
    <name type="scientific">Batillaria attramentaria</name>
    <dbReference type="NCBI Taxonomy" id="370345"/>
    <lineage>
        <taxon>Eukaryota</taxon>
        <taxon>Metazoa</taxon>
        <taxon>Spiralia</taxon>
        <taxon>Lophotrochozoa</taxon>
        <taxon>Mollusca</taxon>
        <taxon>Gastropoda</taxon>
        <taxon>Caenogastropoda</taxon>
        <taxon>Sorbeoconcha</taxon>
        <taxon>Cerithioidea</taxon>
        <taxon>Batillariidae</taxon>
        <taxon>Batillaria</taxon>
    </lineage>
</organism>
<proteinExistence type="predicted"/>
<evidence type="ECO:0000313" key="2">
    <source>
        <dbReference type="Proteomes" id="UP001519460"/>
    </source>
</evidence>
<evidence type="ECO:0008006" key="3">
    <source>
        <dbReference type="Google" id="ProtNLM"/>
    </source>
</evidence>
<gene>
    <name evidence="1" type="ORF">BaRGS_00025457</name>
</gene>
<sequence>SIRQVVACSAHLLSGAAGTAHLLEALERDGAVRLDVDLCSVVVETAGFRCGDQSYHLHCVCTPVPAALLNHRVTPFNHRLHPQESRCVVSGTSQHLEAMSLFCRGTDLMCLDDTTISGPWKRQVRRLETG</sequence>
<reference evidence="1 2" key="1">
    <citation type="journal article" date="2023" name="Sci. Data">
        <title>Genome assembly of the Korean intertidal mud-creeper Batillaria attramentaria.</title>
        <authorList>
            <person name="Patra A.K."/>
            <person name="Ho P.T."/>
            <person name="Jun S."/>
            <person name="Lee S.J."/>
            <person name="Kim Y."/>
            <person name="Won Y.J."/>
        </authorList>
    </citation>
    <scope>NUCLEOTIDE SEQUENCE [LARGE SCALE GENOMIC DNA]</scope>
    <source>
        <strain evidence="1">Wonlab-2016</strain>
    </source>
</reference>
<protein>
    <recommendedName>
        <fullName evidence="3">Polyketide synthase</fullName>
    </recommendedName>
</protein>
<accession>A0ABD0K892</accession>
<dbReference type="AlphaFoldDB" id="A0ABD0K892"/>
<evidence type="ECO:0000313" key="1">
    <source>
        <dbReference type="EMBL" id="KAK7483290.1"/>
    </source>
</evidence>